<dbReference type="Gene3D" id="3.30.1310.10">
    <property type="entry name" value="Nucleoid-associated protein YbaB-like domain"/>
    <property type="match status" value="1"/>
</dbReference>
<dbReference type="SUPFAM" id="SSF82607">
    <property type="entry name" value="YbaB-like"/>
    <property type="match status" value="1"/>
</dbReference>
<dbReference type="RefSeq" id="WP_223101389.1">
    <property type="nucleotide sequence ID" value="NZ_BAAAXA010000003.1"/>
</dbReference>
<accession>A0A9W6KW94</accession>
<dbReference type="EMBL" id="BSFP01000101">
    <property type="protein sequence ID" value="GLL07550.1"/>
    <property type="molecule type" value="Genomic_DNA"/>
</dbReference>
<reference evidence="1" key="1">
    <citation type="journal article" date="2014" name="Int. J. Syst. Evol. Microbiol.">
        <title>Complete genome sequence of Corynebacterium casei LMG S-19264T (=DSM 44701T), isolated from a smear-ripened cheese.</title>
        <authorList>
            <consortium name="US DOE Joint Genome Institute (JGI-PGF)"/>
            <person name="Walter F."/>
            <person name="Albersmeier A."/>
            <person name="Kalinowski J."/>
            <person name="Ruckert C."/>
        </authorList>
    </citation>
    <scope>NUCLEOTIDE SEQUENCE</scope>
    <source>
        <strain evidence="1">VKM Ac-1321</strain>
    </source>
</reference>
<organism evidence="1 2">
    <name type="scientific">Dactylosporangium matsuzakiense</name>
    <dbReference type="NCBI Taxonomy" id="53360"/>
    <lineage>
        <taxon>Bacteria</taxon>
        <taxon>Bacillati</taxon>
        <taxon>Actinomycetota</taxon>
        <taxon>Actinomycetes</taxon>
        <taxon>Micromonosporales</taxon>
        <taxon>Micromonosporaceae</taxon>
        <taxon>Dactylosporangium</taxon>
    </lineage>
</organism>
<evidence type="ECO:0000313" key="2">
    <source>
        <dbReference type="Proteomes" id="UP001143480"/>
    </source>
</evidence>
<dbReference type="InterPro" id="IPR036894">
    <property type="entry name" value="YbaB-like_sf"/>
</dbReference>
<sequence length="144" mass="15941">MDNRALRGRADELLGELDRMRGGLAVLQQKLQTITATAKSDDGFITAVVGPRGQLIRLDIDARVYRRPDSRHLAQSITKAVQAAAADAMRQVTDACKPFMAESEVQAHLAFDLQGMTHRLDSELDLLAEDQDRRDGERAGGERR</sequence>
<dbReference type="InterPro" id="IPR004401">
    <property type="entry name" value="YbaB/EbfC"/>
</dbReference>
<evidence type="ECO:0000313" key="1">
    <source>
        <dbReference type="EMBL" id="GLL07550.1"/>
    </source>
</evidence>
<name>A0A9W6KW94_9ACTN</name>
<dbReference type="Pfam" id="PF02575">
    <property type="entry name" value="YbaB_DNA_bd"/>
    <property type="match status" value="1"/>
</dbReference>
<reference evidence="1" key="2">
    <citation type="submission" date="2023-01" db="EMBL/GenBank/DDBJ databases">
        <authorList>
            <person name="Sun Q."/>
            <person name="Evtushenko L."/>
        </authorList>
    </citation>
    <scope>NUCLEOTIDE SEQUENCE</scope>
    <source>
        <strain evidence="1">VKM Ac-1321</strain>
    </source>
</reference>
<dbReference type="Proteomes" id="UP001143480">
    <property type="component" value="Unassembled WGS sequence"/>
</dbReference>
<keyword evidence="2" id="KW-1185">Reference proteome</keyword>
<dbReference type="GO" id="GO:0003677">
    <property type="term" value="F:DNA binding"/>
    <property type="evidence" value="ECO:0007669"/>
    <property type="project" value="InterPro"/>
</dbReference>
<dbReference type="AlphaFoldDB" id="A0A9W6KW94"/>
<protein>
    <recommendedName>
        <fullName evidence="3">DNA-binding protein YbaB</fullName>
    </recommendedName>
</protein>
<evidence type="ECO:0008006" key="3">
    <source>
        <dbReference type="Google" id="ProtNLM"/>
    </source>
</evidence>
<gene>
    <name evidence="1" type="ORF">GCM10017581_093040</name>
</gene>
<comment type="caution">
    <text evidence="1">The sequence shown here is derived from an EMBL/GenBank/DDBJ whole genome shotgun (WGS) entry which is preliminary data.</text>
</comment>
<proteinExistence type="predicted"/>